<proteinExistence type="predicted"/>
<reference evidence="5 6" key="1">
    <citation type="journal article" date="2009" name="Nature">
        <title>The Sorghum bicolor genome and the diversification of grasses.</title>
        <authorList>
            <person name="Paterson A.H."/>
            <person name="Bowers J.E."/>
            <person name="Bruggmann R."/>
            <person name="Dubchak I."/>
            <person name="Grimwood J."/>
            <person name="Gundlach H."/>
            <person name="Haberer G."/>
            <person name="Hellsten U."/>
            <person name="Mitros T."/>
            <person name="Poliakov A."/>
            <person name="Schmutz J."/>
            <person name="Spannagl M."/>
            <person name="Tang H."/>
            <person name="Wang X."/>
            <person name="Wicker T."/>
            <person name="Bharti A.K."/>
            <person name="Chapman J."/>
            <person name="Feltus F.A."/>
            <person name="Gowik U."/>
            <person name="Grigoriev I.V."/>
            <person name="Lyons E."/>
            <person name="Maher C.A."/>
            <person name="Martis M."/>
            <person name="Narechania A."/>
            <person name="Otillar R.P."/>
            <person name="Penning B.W."/>
            <person name="Salamov A.A."/>
            <person name="Wang Y."/>
            <person name="Zhang L."/>
            <person name="Carpita N.C."/>
            <person name="Freeling M."/>
            <person name="Gingle A.R."/>
            <person name="Hash C.T."/>
            <person name="Keller B."/>
            <person name="Klein P."/>
            <person name="Kresovich S."/>
            <person name="McCann M.C."/>
            <person name="Ming R."/>
            <person name="Peterson D.G."/>
            <person name="Mehboob-ur-Rahman"/>
            <person name="Ware D."/>
            <person name="Westhoff P."/>
            <person name="Mayer K.F."/>
            <person name="Messing J."/>
            <person name="Rokhsar D.S."/>
        </authorList>
    </citation>
    <scope>NUCLEOTIDE SEQUENCE [LARGE SCALE GENOMIC DNA]</scope>
    <source>
        <strain evidence="6">cv. BTx623</strain>
    </source>
</reference>
<comment type="catalytic activity">
    <reaction evidence="1">
        <text>S-ubiquitinyl-[E2 ubiquitin-conjugating enzyme]-L-cysteine + [acceptor protein]-L-lysine = [E2 ubiquitin-conjugating enzyme]-L-cysteine + N(6)-ubiquitinyl-[acceptor protein]-L-lysine.</text>
        <dbReference type="EC" id="2.3.2.27"/>
    </reaction>
</comment>
<dbReference type="GO" id="GO:0004672">
    <property type="term" value="F:protein kinase activity"/>
    <property type="evidence" value="ECO:0007669"/>
    <property type="project" value="InterPro"/>
</dbReference>
<dbReference type="GO" id="GO:0061630">
    <property type="term" value="F:ubiquitin protein ligase activity"/>
    <property type="evidence" value="ECO:0007669"/>
    <property type="project" value="UniProtKB-EC"/>
</dbReference>
<protein>
    <recommendedName>
        <fullName evidence="2">RING-type E3 ubiquitin transferase</fullName>
        <ecNumber evidence="2">2.3.2.27</ecNumber>
    </recommendedName>
</protein>
<gene>
    <name evidence="5" type="ORF">SORBI_3008G081300</name>
</gene>
<dbReference type="EMBL" id="CM000767">
    <property type="protein sequence ID" value="KXG23304.1"/>
    <property type="molecule type" value="Genomic_DNA"/>
</dbReference>
<evidence type="ECO:0000313" key="6">
    <source>
        <dbReference type="Proteomes" id="UP000000768"/>
    </source>
</evidence>
<dbReference type="InParanoid" id="A0A1B6PC47"/>
<evidence type="ECO:0000256" key="1">
    <source>
        <dbReference type="ARBA" id="ARBA00000900"/>
    </source>
</evidence>
<dbReference type="Pfam" id="PF07714">
    <property type="entry name" value="PK_Tyr_Ser-Thr"/>
    <property type="match status" value="1"/>
</dbReference>
<dbReference type="EC" id="2.3.2.27" evidence="2"/>
<dbReference type="Gramene" id="KXG23304">
    <property type="protein sequence ID" value="KXG23304"/>
    <property type="gene ID" value="SORBI_3008G081300"/>
</dbReference>
<evidence type="ECO:0000259" key="4">
    <source>
        <dbReference type="Pfam" id="PF07714"/>
    </source>
</evidence>
<evidence type="ECO:0000256" key="3">
    <source>
        <dbReference type="ARBA" id="ARBA00022786"/>
    </source>
</evidence>
<dbReference type="InterPro" id="IPR001245">
    <property type="entry name" value="Ser-Thr/Tyr_kinase_cat_dom"/>
</dbReference>
<dbReference type="PANTHER" id="PTHR45647">
    <property type="entry name" value="OS02G0152300 PROTEIN"/>
    <property type="match status" value="1"/>
</dbReference>
<sequence>MTVAIKVLKPDTLQGRSQFEQEVAILSRVRHPHLVTLFGAQNHLHLSMSSCQMEVLKIFSSVQIKGCHE</sequence>
<organism evidence="5 6">
    <name type="scientific">Sorghum bicolor</name>
    <name type="common">Sorghum</name>
    <name type="synonym">Sorghum vulgare</name>
    <dbReference type="NCBI Taxonomy" id="4558"/>
    <lineage>
        <taxon>Eukaryota</taxon>
        <taxon>Viridiplantae</taxon>
        <taxon>Streptophyta</taxon>
        <taxon>Embryophyta</taxon>
        <taxon>Tracheophyta</taxon>
        <taxon>Spermatophyta</taxon>
        <taxon>Magnoliopsida</taxon>
        <taxon>Liliopsida</taxon>
        <taxon>Poales</taxon>
        <taxon>Poaceae</taxon>
        <taxon>PACMAD clade</taxon>
        <taxon>Panicoideae</taxon>
        <taxon>Andropogonodae</taxon>
        <taxon>Andropogoneae</taxon>
        <taxon>Sorghinae</taxon>
        <taxon>Sorghum</taxon>
    </lineage>
</organism>
<dbReference type="SUPFAM" id="SSF56112">
    <property type="entry name" value="Protein kinase-like (PK-like)"/>
    <property type="match status" value="1"/>
</dbReference>
<dbReference type="Proteomes" id="UP000000768">
    <property type="component" value="Chromosome 8"/>
</dbReference>
<reference evidence="6" key="2">
    <citation type="journal article" date="2018" name="Plant J.">
        <title>The Sorghum bicolor reference genome: improved assembly, gene annotations, a transcriptome atlas, and signatures of genome organization.</title>
        <authorList>
            <person name="McCormick R.F."/>
            <person name="Truong S.K."/>
            <person name="Sreedasyam A."/>
            <person name="Jenkins J."/>
            <person name="Shu S."/>
            <person name="Sims D."/>
            <person name="Kennedy M."/>
            <person name="Amirebrahimi M."/>
            <person name="Weers B.D."/>
            <person name="McKinley B."/>
            <person name="Mattison A."/>
            <person name="Morishige D.T."/>
            <person name="Grimwood J."/>
            <person name="Schmutz J."/>
            <person name="Mullet J.E."/>
        </authorList>
    </citation>
    <scope>NUCLEOTIDE SEQUENCE [LARGE SCALE GENOMIC DNA]</scope>
    <source>
        <strain evidence="6">cv. BTx623</strain>
    </source>
</reference>
<accession>A0A1B6PC47</accession>
<dbReference type="InterPro" id="IPR011009">
    <property type="entry name" value="Kinase-like_dom_sf"/>
</dbReference>
<name>A0A1B6PC47_SORBI</name>
<evidence type="ECO:0000256" key="2">
    <source>
        <dbReference type="ARBA" id="ARBA00012483"/>
    </source>
</evidence>
<feature type="domain" description="Serine-threonine/tyrosine-protein kinase catalytic" evidence="4">
    <location>
        <begin position="2"/>
        <end position="42"/>
    </location>
</feature>
<dbReference type="Gene3D" id="3.30.200.20">
    <property type="entry name" value="Phosphorylase Kinase, domain 1"/>
    <property type="match status" value="1"/>
</dbReference>
<dbReference type="AlphaFoldDB" id="A0A1B6PC47"/>
<keyword evidence="6" id="KW-1185">Reference proteome</keyword>
<dbReference type="PANTHER" id="PTHR45647:SF7">
    <property type="entry name" value="U-BOX DOMAIN-CONTAINING PROTEIN 70"/>
    <property type="match status" value="1"/>
</dbReference>
<dbReference type="InterPro" id="IPR051348">
    <property type="entry name" value="U-box_ubiquitin_ligases"/>
</dbReference>
<keyword evidence="3" id="KW-0833">Ubl conjugation pathway</keyword>
<dbReference type="STRING" id="4558.A0A1B6PC47"/>
<evidence type="ECO:0000313" key="5">
    <source>
        <dbReference type="EMBL" id="KXG23304.1"/>
    </source>
</evidence>